<dbReference type="KEGG" id="simp:C6571_11600"/>
<name>A0A2S0N116_9BURK</name>
<dbReference type="RefSeq" id="WP_106446816.1">
    <property type="nucleotide sequence ID" value="NZ_CP027669.1"/>
</dbReference>
<dbReference type="EMBL" id="CP027669">
    <property type="protein sequence ID" value="AVO41839.1"/>
    <property type="molecule type" value="Genomic_DNA"/>
</dbReference>
<proteinExistence type="predicted"/>
<dbReference type="OrthoDB" id="69764at2"/>
<dbReference type="AlphaFoldDB" id="A0A2S0N116"/>
<sequence length="136" mass="14480">MKITGTFKTKNFKPGVLSPTPEIQTELPTGVATMEKQYFGQIEGRSATLFTAAFDPESGLGAYCAMESFEGSLNGKSGTFNFIHSAATSGKDRTNEFFSIVEGSGTGDLRAIQGSGGMRIDPDGTHHIWFDVSGLS</sequence>
<accession>A0A2S0N116</accession>
<dbReference type="InterPro" id="IPR023159">
    <property type="entry name" value="SO1590-like_sf"/>
</dbReference>
<protein>
    <submittedName>
        <fullName evidence="1">DUF3224 domain-containing protein</fullName>
    </submittedName>
</protein>
<dbReference type="SUPFAM" id="SSF159238">
    <property type="entry name" value="SO1590-like"/>
    <property type="match status" value="1"/>
</dbReference>
<dbReference type="Gene3D" id="2.40.350.10">
    <property type="entry name" value="SO1590-like"/>
    <property type="match status" value="1"/>
</dbReference>
<evidence type="ECO:0000313" key="2">
    <source>
        <dbReference type="Proteomes" id="UP000239326"/>
    </source>
</evidence>
<gene>
    <name evidence="1" type="ORF">C6571_11600</name>
</gene>
<reference evidence="1 2" key="1">
    <citation type="submission" date="2018-03" db="EMBL/GenBank/DDBJ databases">
        <title>Genome sequencing of Simplicispira sp.</title>
        <authorList>
            <person name="Kim S.-J."/>
            <person name="Heo J."/>
            <person name="Kwon S.-W."/>
        </authorList>
    </citation>
    <scope>NUCLEOTIDE SEQUENCE [LARGE SCALE GENOMIC DNA]</scope>
    <source>
        <strain evidence="1 2">SC1-8</strain>
    </source>
</reference>
<dbReference type="InterPro" id="IPR021607">
    <property type="entry name" value="DUF3224"/>
</dbReference>
<keyword evidence="2" id="KW-1185">Reference proteome</keyword>
<evidence type="ECO:0000313" key="1">
    <source>
        <dbReference type="EMBL" id="AVO41839.1"/>
    </source>
</evidence>
<organism evidence="1 2">
    <name type="scientific">Simplicispira suum</name>
    <dbReference type="NCBI Taxonomy" id="2109915"/>
    <lineage>
        <taxon>Bacteria</taxon>
        <taxon>Pseudomonadati</taxon>
        <taxon>Pseudomonadota</taxon>
        <taxon>Betaproteobacteria</taxon>
        <taxon>Burkholderiales</taxon>
        <taxon>Comamonadaceae</taxon>
        <taxon>Simplicispira</taxon>
    </lineage>
</organism>
<dbReference type="Proteomes" id="UP000239326">
    <property type="component" value="Chromosome"/>
</dbReference>
<dbReference type="Pfam" id="PF11528">
    <property type="entry name" value="DUF3224"/>
    <property type="match status" value="1"/>
</dbReference>